<gene>
    <name evidence="2" type="ORF">C9J27_06000</name>
</gene>
<feature type="domain" description="Large polyvalent protein associated" evidence="1">
    <location>
        <begin position="4"/>
        <end position="46"/>
    </location>
</feature>
<accession>A0A2T3KLX3</accession>
<protein>
    <recommendedName>
        <fullName evidence="1">Large polyvalent protein associated domain-containing protein</fullName>
    </recommendedName>
</protein>
<dbReference type="InterPro" id="IPR040696">
    <property type="entry name" value="LPD23"/>
</dbReference>
<organism evidence="2 3">
    <name type="scientific">Photobacterium kishitanii</name>
    <dbReference type="NCBI Taxonomy" id="318456"/>
    <lineage>
        <taxon>Bacteria</taxon>
        <taxon>Pseudomonadati</taxon>
        <taxon>Pseudomonadota</taxon>
        <taxon>Gammaproteobacteria</taxon>
        <taxon>Vibrionales</taxon>
        <taxon>Vibrionaceae</taxon>
        <taxon>Photobacterium</taxon>
    </lineage>
</organism>
<name>A0A2T3KLX3_9GAMM</name>
<comment type="caution">
    <text evidence="2">The sequence shown here is derived from an EMBL/GenBank/DDBJ whole genome shotgun (WGS) entry which is preliminary data.</text>
</comment>
<dbReference type="AlphaFoldDB" id="A0A2T3KLX3"/>
<reference evidence="2 3" key="1">
    <citation type="submission" date="2018-01" db="EMBL/GenBank/DDBJ databases">
        <title>Whole genome sequencing of Histamine producing bacteria.</title>
        <authorList>
            <person name="Butler K."/>
        </authorList>
    </citation>
    <scope>NUCLEOTIDE SEQUENCE [LARGE SCALE GENOMIC DNA]</scope>
    <source>
        <strain evidence="2 3">FS-7.2</strain>
    </source>
</reference>
<evidence type="ECO:0000313" key="2">
    <source>
        <dbReference type="EMBL" id="PSV00691.1"/>
    </source>
</evidence>
<dbReference type="EMBL" id="PYNF01000003">
    <property type="protein sequence ID" value="PSV00691.1"/>
    <property type="molecule type" value="Genomic_DNA"/>
</dbReference>
<sequence length="618" mass="68922">MIVGAKAKKVDLNALEYAKSLFDSSESQSEIFEKTKWFVGVDGKWKTQVSTAGLKLSRDLIWLLRGAGNPDVVATSFNCRVKDATEDRESTIDIAMISESGEIARLKKVPLSELGVHLYDCDVDLIMTNVAMGKSRFEVVPDKPFYYVSPLEHIAAPTAFEPHPFLKNYQSLWGAIIFIDNKVNGLGAYAKVENDKTVIGLSGDLRDYSPDKILEVLVHELQHLIQDIEGFGRGGNTSAFRLRHVGVKAFLENSYAAGGVIRSLPKEVYDSYLQSKVDEFFIDHDHDRYVCAKENIKSLITKYPDLEIVEAIHDAEGQSSEIITPFEQYYSLLGEVEARIAADTLTKEQRELDSVFPENIVAGATFDGKRDYIVLHDLDDLQTEYEKGIAFQKRYYIQPLFNSTSYVFSDNSVSNLNLGEFANTDDILVTMGEALVNIYSELYNRGNASDEVIRDFEAVVEWLGVPATSFNEHKDSELGGVLATRFGRAFADCVYHGEVPDKLLSVCTVLSEWFGRVLEMFGLSAQMRSKVPLSISDLAEDLLASDVVPDAKNQFQNSIVEQLMEHDSMILGNAVAVATILDSGYDVLSKKAGIERGEFNSLFPFKVNSNDTKKNKLI</sequence>
<evidence type="ECO:0000313" key="3">
    <source>
        <dbReference type="Proteomes" id="UP000241426"/>
    </source>
</evidence>
<dbReference type="RefSeq" id="WP_107289321.1">
    <property type="nucleotide sequence ID" value="NZ_PYNF01000003.1"/>
</dbReference>
<evidence type="ECO:0000259" key="1">
    <source>
        <dbReference type="Pfam" id="PF18838"/>
    </source>
</evidence>
<dbReference type="Pfam" id="PF18838">
    <property type="entry name" value="LPD23"/>
    <property type="match status" value="1"/>
</dbReference>
<dbReference type="Proteomes" id="UP000241426">
    <property type="component" value="Unassembled WGS sequence"/>
</dbReference>
<proteinExistence type="predicted"/>